<dbReference type="OrthoDB" id="9799092at2"/>
<evidence type="ECO:0008006" key="3">
    <source>
        <dbReference type="Google" id="ProtNLM"/>
    </source>
</evidence>
<accession>A0A6N8FTM5</accession>
<dbReference type="Proteomes" id="UP000441797">
    <property type="component" value="Unassembled WGS sequence"/>
</dbReference>
<comment type="caution">
    <text evidence="1">The sequence shown here is derived from an EMBL/GenBank/DDBJ whole genome shotgun (WGS) entry which is preliminary data.</text>
</comment>
<name>A0A6N8FTM5_9CHRO</name>
<keyword evidence="2" id="KW-1185">Reference proteome</keyword>
<protein>
    <recommendedName>
        <fullName evidence="3">GrpB family protein</fullName>
    </recommendedName>
</protein>
<gene>
    <name evidence="1" type="ORF">BWI75_08875</name>
</gene>
<evidence type="ECO:0000313" key="1">
    <source>
        <dbReference type="EMBL" id="MUL36458.1"/>
    </source>
</evidence>
<sequence length="176" mass="20376">MRKVEVVPHNPKWRDAFAQEKQQIWQVFGDNVVAIHHIGSTAIPDIYAKPIIDLLVEVKAIAKIDRCNPSMAALGYEAMGEFGIPGRRFFRKNDAAGVRTHHVHTFEVAEPEVEKHLAFRDYMIAHLEDAQQYSELKRELARKYPYDMDSYIDGKHGFIQQMNKKAAKWRELQKTS</sequence>
<dbReference type="RefSeq" id="WP_105221404.1">
    <property type="nucleotide sequence ID" value="NZ_CAWNSU010000090.1"/>
</dbReference>
<evidence type="ECO:0000313" key="2">
    <source>
        <dbReference type="Proteomes" id="UP000441797"/>
    </source>
</evidence>
<dbReference type="InterPro" id="IPR007344">
    <property type="entry name" value="GrpB/CoaE"/>
</dbReference>
<dbReference type="PANTHER" id="PTHR34822:SF1">
    <property type="entry name" value="GRPB FAMILY PROTEIN"/>
    <property type="match status" value="1"/>
</dbReference>
<dbReference type="InterPro" id="IPR043519">
    <property type="entry name" value="NT_sf"/>
</dbReference>
<organism evidence="1 2">
    <name type="scientific">Gloeocapsopsis dulcis AAB1 = 1H9</name>
    <dbReference type="NCBI Taxonomy" id="1433147"/>
    <lineage>
        <taxon>Bacteria</taxon>
        <taxon>Bacillati</taxon>
        <taxon>Cyanobacteriota</taxon>
        <taxon>Cyanophyceae</taxon>
        <taxon>Oscillatoriophycideae</taxon>
        <taxon>Chroococcales</taxon>
        <taxon>Chroococcaceae</taxon>
        <taxon>Gloeocapsopsis</taxon>
        <taxon>Gloeocapsopsis dulcis</taxon>
    </lineage>
</organism>
<reference evidence="1 2" key="1">
    <citation type="journal article" date="2019" name="Front. Microbiol.">
        <title>Genomic Features for Desiccation Tolerance and Sugar Biosynthesis in the Extremophile Gloeocapsopsis sp. UTEX B3054.</title>
        <authorList>
            <person name="Urrejola C."/>
            <person name="Alcorta J."/>
            <person name="Salas L."/>
            <person name="Vasquez M."/>
            <person name="Polz M.F."/>
            <person name="Vicuna R."/>
            <person name="Diez B."/>
        </authorList>
    </citation>
    <scope>NUCLEOTIDE SEQUENCE [LARGE SCALE GENOMIC DNA]</scope>
    <source>
        <strain evidence="1 2">1H9</strain>
    </source>
</reference>
<dbReference type="Pfam" id="PF04229">
    <property type="entry name" value="GrpB"/>
    <property type="match status" value="1"/>
</dbReference>
<proteinExistence type="predicted"/>
<dbReference type="AlphaFoldDB" id="A0A6N8FTM5"/>
<dbReference type="SUPFAM" id="SSF81301">
    <property type="entry name" value="Nucleotidyltransferase"/>
    <property type="match status" value="1"/>
</dbReference>
<dbReference type="EMBL" id="NAPY01000011">
    <property type="protein sequence ID" value="MUL36458.1"/>
    <property type="molecule type" value="Genomic_DNA"/>
</dbReference>
<dbReference type="PANTHER" id="PTHR34822">
    <property type="entry name" value="GRPB DOMAIN PROTEIN (AFU_ORTHOLOGUE AFUA_1G01530)"/>
    <property type="match status" value="1"/>
</dbReference>
<dbReference type="Gene3D" id="3.30.460.10">
    <property type="entry name" value="Beta Polymerase, domain 2"/>
    <property type="match status" value="1"/>
</dbReference>